<evidence type="ECO:0000313" key="3">
    <source>
        <dbReference type="Proteomes" id="UP000245698"/>
    </source>
</evidence>
<accession>A0A2P9AT90</accession>
<feature type="compositionally biased region" description="Basic and acidic residues" evidence="1">
    <location>
        <begin position="16"/>
        <end position="28"/>
    </location>
</feature>
<evidence type="ECO:0000256" key="1">
    <source>
        <dbReference type="SAM" id="MobiDB-lite"/>
    </source>
</evidence>
<dbReference type="EMBL" id="FUIG01000051">
    <property type="protein sequence ID" value="SJM34373.1"/>
    <property type="molecule type" value="Genomic_DNA"/>
</dbReference>
<proteinExistence type="predicted"/>
<dbReference type="Proteomes" id="UP000245698">
    <property type="component" value="Unassembled WGS sequence"/>
</dbReference>
<gene>
    <name evidence="2" type="ORF">BQ8482_420023</name>
</gene>
<sequence>MTTDVLALANGGFQRMTRETSFPKDHAQMKSVSASKRTRGASAGGQAMPGLLHLGRLKIRKEHRAFA</sequence>
<keyword evidence="3" id="KW-1185">Reference proteome</keyword>
<feature type="region of interest" description="Disordered" evidence="1">
    <location>
        <begin position="16"/>
        <end position="49"/>
    </location>
</feature>
<reference evidence="3" key="1">
    <citation type="submission" date="2016-12" db="EMBL/GenBank/DDBJ databases">
        <authorList>
            <person name="Brunel B."/>
        </authorList>
    </citation>
    <scope>NUCLEOTIDE SEQUENCE [LARGE SCALE GENOMIC DNA]</scope>
</reference>
<evidence type="ECO:0000313" key="2">
    <source>
        <dbReference type="EMBL" id="SJM34373.1"/>
    </source>
</evidence>
<dbReference type="AlphaFoldDB" id="A0A2P9AT90"/>
<organism evidence="2 3">
    <name type="scientific">Mesorhizobium delmotii</name>
    <dbReference type="NCBI Taxonomy" id="1631247"/>
    <lineage>
        <taxon>Bacteria</taxon>
        <taxon>Pseudomonadati</taxon>
        <taxon>Pseudomonadota</taxon>
        <taxon>Alphaproteobacteria</taxon>
        <taxon>Hyphomicrobiales</taxon>
        <taxon>Phyllobacteriaceae</taxon>
        <taxon>Mesorhizobium</taxon>
    </lineage>
</organism>
<protein>
    <submittedName>
        <fullName evidence="2">Uncharacterized protein</fullName>
    </submittedName>
</protein>
<name>A0A2P9AT90_9HYPH</name>